<reference evidence="7 8" key="2">
    <citation type="journal article" date="2012" name="J. Bacteriol.">
        <title>Genome Sequence of Edwardsiella ictaluri 93-146, a Strain Associated with a Natural Channel Catfish Outbreak of Enteric Septicemia of Catfish.</title>
        <authorList>
            <person name="Williams M.L."/>
            <person name="Gillaspy A.F."/>
            <person name="Dyer D.W."/>
            <person name="Thune R.L."/>
            <person name="Waldbieser G.C."/>
            <person name="Schuster S.C."/>
            <person name="Gipson J."/>
            <person name="Zaitshik J."/>
            <person name="Landry C."/>
            <person name="Banes M.M."/>
            <person name="Lawrence M.L."/>
        </authorList>
    </citation>
    <scope>NUCLEOTIDE SEQUENCE [LARGE SCALE GENOMIC DNA]</scope>
    <source>
        <strain evidence="7 8">93-146</strain>
    </source>
</reference>
<proteinExistence type="predicted"/>
<feature type="transmembrane region" description="Helical" evidence="6">
    <location>
        <begin position="145"/>
        <end position="169"/>
    </location>
</feature>
<keyword evidence="3 6" id="KW-0812">Transmembrane</keyword>
<dbReference type="KEGG" id="eic:NT01EI_1319"/>
<keyword evidence="4 6" id="KW-1133">Transmembrane helix</keyword>
<dbReference type="RefSeq" id="WP_015870682.1">
    <property type="nucleotide sequence ID" value="NC_012779.2"/>
</dbReference>
<evidence type="ECO:0000313" key="7">
    <source>
        <dbReference type="EMBL" id="ACR68516.1"/>
    </source>
</evidence>
<evidence type="ECO:0000256" key="4">
    <source>
        <dbReference type="ARBA" id="ARBA00022989"/>
    </source>
</evidence>
<keyword evidence="5 6" id="KW-0472">Membrane</keyword>
<dbReference type="GO" id="GO:0005886">
    <property type="term" value="C:plasma membrane"/>
    <property type="evidence" value="ECO:0007669"/>
    <property type="project" value="UniProtKB-SubCell"/>
</dbReference>
<evidence type="ECO:0000256" key="2">
    <source>
        <dbReference type="ARBA" id="ARBA00022475"/>
    </source>
</evidence>
<sequence length="424" mass="47156">MSLLKGIGVYLTSNILNALIPFFLLPILTRSLSIEEYGQVVMFQTFLSAVSVIVGLNAIGAANRKYYDGGVDQIVLMKFNGSCCHILLVSFLFLSFVGITFKAQLAKILSIPEWWVFYAILAASFLFVTNMRLGQWQIRNKAKSFGLLQVGGGIGNMLLSVIFVVLLHLNGEGRIDAIVISSALTAVFSMALLYRDRLIDVFSFRLEYIKEALHFGVPLLPHSFGMLLLSMSDRFIINHKLGVSEVGIYMVALQLSSALAVIFDAINKAFIPWLFYGLKNECFIEKLKIVRITYCYMLSLLFIAFLAFFIAPYVVVMIAGDKYAAAGNIIGWVCLGQIFSGMYLMVTNYIFYAKKTQYLSLTTIISGVLGVALLFAGVTYFSLLGAAVAFALAKFIHFALTFYISNKVYPMPWGAVIRLCNKKM</sequence>
<evidence type="ECO:0000256" key="6">
    <source>
        <dbReference type="SAM" id="Phobius"/>
    </source>
</evidence>
<protein>
    <submittedName>
        <fullName evidence="7">Polysaccharide biosynthesis protein</fullName>
    </submittedName>
</protein>
<feature type="transmembrane region" description="Helical" evidence="6">
    <location>
        <begin position="325"/>
        <end position="346"/>
    </location>
</feature>
<dbReference type="PANTHER" id="PTHR30250">
    <property type="entry name" value="PST FAMILY PREDICTED COLANIC ACID TRANSPORTER"/>
    <property type="match status" value="1"/>
</dbReference>
<evidence type="ECO:0000256" key="1">
    <source>
        <dbReference type="ARBA" id="ARBA00004651"/>
    </source>
</evidence>
<feature type="transmembrane region" description="Helical" evidence="6">
    <location>
        <begin position="175"/>
        <end position="194"/>
    </location>
</feature>
<evidence type="ECO:0000256" key="3">
    <source>
        <dbReference type="ARBA" id="ARBA00022692"/>
    </source>
</evidence>
<organism evidence="7 8">
    <name type="scientific">Edwardsiella ictaluri (strain 93-146)</name>
    <dbReference type="NCBI Taxonomy" id="634503"/>
    <lineage>
        <taxon>Bacteria</taxon>
        <taxon>Pseudomonadati</taxon>
        <taxon>Pseudomonadota</taxon>
        <taxon>Gammaproteobacteria</taxon>
        <taxon>Enterobacterales</taxon>
        <taxon>Hafniaceae</taxon>
        <taxon>Edwardsiella</taxon>
    </lineage>
</organism>
<dbReference type="STRING" id="67780.B6E78_16870"/>
<evidence type="ECO:0000256" key="5">
    <source>
        <dbReference type="ARBA" id="ARBA00023136"/>
    </source>
</evidence>
<dbReference type="InterPro" id="IPR050833">
    <property type="entry name" value="Poly_Biosynth_Transport"/>
</dbReference>
<dbReference type="GeneID" id="69538333"/>
<dbReference type="Pfam" id="PF01943">
    <property type="entry name" value="Polysacc_synt"/>
    <property type="match status" value="1"/>
</dbReference>
<feature type="transmembrane region" description="Helical" evidence="6">
    <location>
        <begin position="248"/>
        <end position="275"/>
    </location>
</feature>
<comment type="subcellular location">
    <subcellularLocation>
        <location evidence="1">Cell membrane</location>
        <topology evidence="1">Multi-pass membrane protein</topology>
    </subcellularLocation>
</comment>
<feature type="transmembrane region" description="Helical" evidence="6">
    <location>
        <begin position="115"/>
        <end position="133"/>
    </location>
</feature>
<dbReference type="InterPro" id="IPR002797">
    <property type="entry name" value="Polysacc_synth"/>
</dbReference>
<dbReference type="EMBL" id="CP001600">
    <property type="protein sequence ID" value="ACR68516.1"/>
    <property type="molecule type" value="Genomic_DNA"/>
</dbReference>
<keyword evidence="2" id="KW-1003">Cell membrane</keyword>
<gene>
    <name evidence="7" type="ordered locus">NT01EI_1319</name>
</gene>
<name>C5BCL2_EDWI9</name>
<feature type="transmembrane region" description="Helical" evidence="6">
    <location>
        <begin position="7"/>
        <end position="28"/>
    </location>
</feature>
<reference evidence="8" key="1">
    <citation type="submission" date="2009-03" db="EMBL/GenBank/DDBJ databases">
        <title>Complete genome sequence of Edwardsiella ictaluri 93-146.</title>
        <authorList>
            <person name="Williams M.L."/>
            <person name="Gillaspy A.F."/>
            <person name="Dyer D.W."/>
            <person name="Thune R.L."/>
            <person name="Waldbieser G.C."/>
            <person name="Schuster S.C."/>
            <person name="Gipson J."/>
            <person name="Zaitshik J."/>
            <person name="Landry C."/>
            <person name="Lawrence M.L."/>
        </authorList>
    </citation>
    <scope>NUCLEOTIDE SEQUENCE [LARGE SCALE GENOMIC DNA]</scope>
    <source>
        <strain evidence="8">93-146</strain>
    </source>
</reference>
<evidence type="ECO:0000313" key="8">
    <source>
        <dbReference type="Proteomes" id="UP000001485"/>
    </source>
</evidence>
<feature type="transmembrane region" description="Helical" evidence="6">
    <location>
        <begin position="215"/>
        <end position="236"/>
    </location>
</feature>
<feature type="transmembrane region" description="Helical" evidence="6">
    <location>
        <begin position="296"/>
        <end position="319"/>
    </location>
</feature>
<dbReference type="AlphaFoldDB" id="C5BCL2"/>
<feature type="transmembrane region" description="Helical" evidence="6">
    <location>
        <begin position="358"/>
        <end position="377"/>
    </location>
</feature>
<feature type="transmembrane region" description="Helical" evidence="6">
    <location>
        <begin position="40"/>
        <end position="62"/>
    </location>
</feature>
<dbReference type="HOGENOM" id="CLU_022017_7_1_6"/>
<feature type="transmembrane region" description="Helical" evidence="6">
    <location>
        <begin position="83"/>
        <end position="103"/>
    </location>
</feature>
<dbReference type="OrthoDB" id="9815248at2"/>
<dbReference type="Proteomes" id="UP000001485">
    <property type="component" value="Chromosome"/>
</dbReference>
<dbReference type="PATRIC" id="fig|634503.3.peg.1192"/>
<dbReference type="PANTHER" id="PTHR30250:SF11">
    <property type="entry name" value="O-ANTIGEN TRANSPORTER-RELATED"/>
    <property type="match status" value="1"/>
</dbReference>
<accession>C5BCL2</accession>